<dbReference type="RefSeq" id="WP_133674998.1">
    <property type="nucleotide sequence ID" value="NZ_SNZF01000009.1"/>
</dbReference>
<dbReference type="InterPro" id="IPR006427">
    <property type="entry name" value="Portal_HK97"/>
</dbReference>
<gene>
    <name evidence="1" type="ORF">DES43_109106</name>
</gene>
<protein>
    <submittedName>
        <fullName evidence="1">HK97 family phage portal protein</fullName>
    </submittedName>
</protein>
<dbReference type="Gene3D" id="1.20.1270.210">
    <property type="match status" value="1"/>
</dbReference>
<comment type="caution">
    <text evidence="1">The sequence shown here is derived from an EMBL/GenBank/DDBJ whole genome shotgun (WGS) entry which is preliminary data.</text>
</comment>
<name>A0A4R6YGL7_9HYPH</name>
<evidence type="ECO:0000313" key="2">
    <source>
        <dbReference type="Proteomes" id="UP000294958"/>
    </source>
</evidence>
<dbReference type="AlphaFoldDB" id="A0A4R6YGL7"/>
<reference evidence="1 2" key="1">
    <citation type="submission" date="2019-03" db="EMBL/GenBank/DDBJ databases">
        <title>Genomic Encyclopedia of Type Strains, Phase IV (KMG-IV): sequencing the most valuable type-strain genomes for metagenomic binning, comparative biology and taxonomic classification.</title>
        <authorList>
            <person name="Goeker M."/>
        </authorList>
    </citation>
    <scope>NUCLEOTIDE SEQUENCE [LARGE SCALE GENOMIC DNA]</scope>
    <source>
        <strain evidence="1 2">DSM 11603</strain>
    </source>
</reference>
<dbReference type="EMBL" id="SNZF01000009">
    <property type="protein sequence ID" value="TDR35468.1"/>
    <property type="molecule type" value="Genomic_DNA"/>
</dbReference>
<evidence type="ECO:0000313" key="1">
    <source>
        <dbReference type="EMBL" id="TDR35468.1"/>
    </source>
</evidence>
<proteinExistence type="predicted"/>
<dbReference type="Proteomes" id="UP000294958">
    <property type="component" value="Unassembled WGS sequence"/>
</dbReference>
<dbReference type="NCBIfam" id="TIGR01537">
    <property type="entry name" value="portal_HK97"/>
    <property type="match status" value="1"/>
</dbReference>
<dbReference type="Pfam" id="PF04860">
    <property type="entry name" value="Phage_portal"/>
    <property type="match status" value="1"/>
</dbReference>
<dbReference type="InterPro" id="IPR006944">
    <property type="entry name" value="Phage/GTA_portal"/>
</dbReference>
<dbReference type="Gene3D" id="3.30.1120.70">
    <property type="match status" value="1"/>
</dbReference>
<accession>A0A4R6YGL7</accession>
<dbReference type="Gene3D" id="3.40.140.120">
    <property type="match status" value="1"/>
</dbReference>
<sequence length="403" mass="43816">MKWWPFGKAEQRIASDDPFLGEFLGARWQARADIEKASGHAVAHRCISVIAENLASVPLKLYRRTENGGREAATDHPLYAVLHDQTAPTLTAFEAREWLLASVLTYGNGFAKIERNGRGQVVALHPLMAGSVTVELLKNGRLRYKHALPDGGTDVLLQEEVLHLRYRTKDGILGMSPIQIAAAAFGLALAQQDQAGSAAENAFRPSGVLTFPNKLGAPGKDDALEKFRARFIGQLKANDPIVLDGGATWSPIAMSSRDAEFLESRKLSNLDVARVYGVPPSVAGIVDGQNYSSISEESRALVSRCLAPMAKRIEQSLNVALLTPESRKAFFIEHDLAGLLRGDLSTRYAAYRVGREGGWLNVNEIRAFENLSSIGADGDQYIQPLNMGLVGANDNRGRLEDAA</sequence>
<dbReference type="OrthoDB" id="7592047at2"/>
<keyword evidence="2" id="KW-1185">Reference proteome</keyword>
<organism evidence="1 2">
    <name type="scientific">Aquamicrobium defluvii</name>
    <dbReference type="NCBI Taxonomy" id="69279"/>
    <lineage>
        <taxon>Bacteria</taxon>
        <taxon>Pseudomonadati</taxon>
        <taxon>Pseudomonadota</taxon>
        <taxon>Alphaproteobacteria</taxon>
        <taxon>Hyphomicrobiales</taxon>
        <taxon>Phyllobacteriaceae</taxon>
        <taxon>Aquamicrobium</taxon>
    </lineage>
</organism>